<evidence type="ECO:0000256" key="3">
    <source>
        <dbReference type="ARBA" id="ARBA00022777"/>
    </source>
</evidence>
<name>A0AA49JSH1_9BACT</name>
<protein>
    <submittedName>
        <fullName evidence="6">Diacylglycerol kinase family protein</fullName>
    </submittedName>
</protein>
<dbReference type="Pfam" id="PF19279">
    <property type="entry name" value="YegS_C"/>
    <property type="match status" value="1"/>
</dbReference>
<dbReference type="InterPro" id="IPR016064">
    <property type="entry name" value="NAD/diacylglycerol_kinase_sf"/>
</dbReference>
<evidence type="ECO:0000313" key="6">
    <source>
        <dbReference type="EMBL" id="WKW11169.1"/>
    </source>
</evidence>
<dbReference type="GO" id="GO:0005886">
    <property type="term" value="C:plasma membrane"/>
    <property type="evidence" value="ECO:0007669"/>
    <property type="project" value="TreeGrafter"/>
</dbReference>
<dbReference type="Gene3D" id="3.40.50.10330">
    <property type="entry name" value="Probable inorganic polyphosphate/atp-NAD kinase, domain 1"/>
    <property type="match status" value="1"/>
</dbReference>
<dbReference type="PANTHER" id="PTHR12358:SF106">
    <property type="entry name" value="LIPID KINASE YEGS"/>
    <property type="match status" value="1"/>
</dbReference>
<dbReference type="GO" id="GO:0005524">
    <property type="term" value="F:ATP binding"/>
    <property type="evidence" value="ECO:0007669"/>
    <property type="project" value="UniProtKB-KW"/>
</dbReference>
<accession>A0AA49JXV9</accession>
<proteinExistence type="predicted"/>
<evidence type="ECO:0000313" key="8">
    <source>
        <dbReference type="Proteomes" id="UP001229955"/>
    </source>
</evidence>
<dbReference type="GO" id="GO:0004143">
    <property type="term" value="F:ATP-dependent diacylglycerol kinase activity"/>
    <property type="evidence" value="ECO:0007669"/>
    <property type="project" value="TreeGrafter"/>
</dbReference>
<dbReference type="RefSeq" id="WP_367886871.1">
    <property type="nucleotide sequence ID" value="NZ_CP130612.1"/>
</dbReference>
<keyword evidence="1" id="KW-0808">Transferase</keyword>
<dbReference type="Gene3D" id="2.60.200.40">
    <property type="match status" value="1"/>
</dbReference>
<dbReference type="InterPro" id="IPR050187">
    <property type="entry name" value="Lipid_Phosphate_FormReg"/>
</dbReference>
<feature type="domain" description="DAGKc" evidence="5">
    <location>
        <begin position="1"/>
        <end position="126"/>
    </location>
</feature>
<evidence type="ECO:0000313" key="7">
    <source>
        <dbReference type="EMBL" id="WKW14079.1"/>
    </source>
</evidence>
<dbReference type="Proteomes" id="UP001229955">
    <property type="component" value="Chromosome"/>
</dbReference>
<dbReference type="Pfam" id="PF00781">
    <property type="entry name" value="DAGK_cat"/>
    <property type="match status" value="1"/>
</dbReference>
<dbReference type="InterPro" id="IPR017438">
    <property type="entry name" value="ATP-NAD_kinase_N"/>
</dbReference>
<keyword evidence="3 6" id="KW-0418">Kinase</keyword>
<organism evidence="6">
    <name type="scientific">Pseudogemmatithrix spongiicola</name>
    <dbReference type="NCBI Taxonomy" id="3062599"/>
    <lineage>
        <taxon>Bacteria</taxon>
        <taxon>Pseudomonadati</taxon>
        <taxon>Gemmatimonadota</taxon>
        <taxon>Gemmatimonadia</taxon>
        <taxon>Gemmatimonadales</taxon>
        <taxon>Gemmatimonadaceae</taxon>
        <taxon>Pseudogemmatithrix</taxon>
    </lineage>
</organism>
<dbReference type="SMART" id="SM00046">
    <property type="entry name" value="DAGKc"/>
    <property type="match status" value="1"/>
</dbReference>
<dbReference type="SUPFAM" id="SSF111331">
    <property type="entry name" value="NAD kinase/diacylglycerol kinase-like"/>
    <property type="match status" value="1"/>
</dbReference>
<evidence type="ECO:0000256" key="4">
    <source>
        <dbReference type="ARBA" id="ARBA00022840"/>
    </source>
</evidence>
<sequence length="312" mass="32311">MRAPLLIVNPAARGGRSAEAAALTACRAAGLEPRLRRTTAAGHAAQIAAAEADGDSVLVLGGDGTVMEVVGALVGRGIAVGVLPGGTGNQLARHLGIPLDVSRAVRAVADAEVAAMDLGRLGDGRYFSLTAGFGLDAAMIAGANPAAKRRFGVAAYVWSAALALPGMRSFRVRAVVDGESLDVDVALAMIANVGAVMDGRFGLGPDITPTDGQLDLCLFSAAGVGDGMGLAWRMARRDFRPDRRMTFRRGRHIRLEAAANVPAQADGELLRVPILEASVVPAAARFLAPRPTFAPAQPVPYVPNPHHALDRR</sequence>
<dbReference type="EMBL" id="CP130613">
    <property type="protein sequence ID" value="WKW14079.1"/>
    <property type="molecule type" value="Genomic_DNA"/>
</dbReference>
<accession>A0AA49JSH1</accession>
<reference evidence="6" key="1">
    <citation type="submission" date="2023-07" db="EMBL/GenBank/DDBJ databases">
        <authorList>
            <person name="Haufschild T."/>
            <person name="Kallscheuer N."/>
            <person name="Hammer J."/>
            <person name="Kohn T."/>
            <person name="Kabuu M."/>
            <person name="Jogler M."/>
            <person name="Wohfarth N."/>
            <person name="Heuer A."/>
            <person name="Rohde M."/>
            <person name="van Teeseling M.C.F."/>
            <person name="Jogler C."/>
        </authorList>
    </citation>
    <scope>NUCLEOTIDE SEQUENCE</scope>
    <source>
        <strain evidence="6">Strain 138</strain>
        <strain evidence="7">Strain 318</strain>
    </source>
</reference>
<dbReference type="InterPro" id="IPR001206">
    <property type="entry name" value="Diacylglycerol_kinase_cat_dom"/>
</dbReference>
<dbReference type="KEGG" id="pspc:Strain318_000404"/>
<dbReference type="InterPro" id="IPR045540">
    <property type="entry name" value="YegS/DAGK_C"/>
</dbReference>
<dbReference type="AlphaFoldDB" id="A0AA49JSH1"/>
<keyword evidence="8" id="KW-1185">Reference proteome</keyword>
<evidence type="ECO:0000259" key="5">
    <source>
        <dbReference type="PROSITE" id="PS50146"/>
    </source>
</evidence>
<gene>
    <name evidence="6" type="ORF">Strain138_000404</name>
    <name evidence="7" type="ORF">Strain318_000404</name>
</gene>
<keyword evidence="2" id="KW-0547">Nucleotide-binding</keyword>
<dbReference type="PANTHER" id="PTHR12358">
    <property type="entry name" value="SPHINGOSINE KINASE"/>
    <property type="match status" value="1"/>
</dbReference>
<dbReference type="EMBL" id="CP130612">
    <property type="protein sequence ID" value="WKW11169.1"/>
    <property type="molecule type" value="Genomic_DNA"/>
</dbReference>
<evidence type="ECO:0000256" key="2">
    <source>
        <dbReference type="ARBA" id="ARBA00022741"/>
    </source>
</evidence>
<evidence type="ECO:0000256" key="1">
    <source>
        <dbReference type="ARBA" id="ARBA00022679"/>
    </source>
</evidence>
<keyword evidence="4" id="KW-0067">ATP-binding</keyword>
<dbReference type="PROSITE" id="PS50146">
    <property type="entry name" value="DAGK"/>
    <property type="match status" value="1"/>
</dbReference>